<comment type="pathway">
    <text evidence="6">Cofactor biosynthesis; adenosylcobalamin biosynthesis; adenosylcobalamin from cob(II)yrinate a,c-diamide: step 5/7.</text>
</comment>
<evidence type="ECO:0000256" key="5">
    <source>
        <dbReference type="ARBA" id="ARBA00004692"/>
    </source>
</evidence>
<evidence type="ECO:0000256" key="17">
    <source>
        <dbReference type="ARBA" id="ARBA00030571"/>
    </source>
</evidence>
<keyword evidence="21" id="KW-1185">Reference proteome</keyword>
<evidence type="ECO:0000256" key="19">
    <source>
        <dbReference type="PIRSR" id="PIRSR006135-2"/>
    </source>
</evidence>
<dbReference type="EC" id="2.7.1.156" evidence="8"/>
<feature type="binding site" evidence="19">
    <location>
        <begin position="7"/>
        <end position="14"/>
    </location>
    <ligand>
        <name>GTP</name>
        <dbReference type="ChEBI" id="CHEBI:37565"/>
    </ligand>
</feature>
<keyword evidence="10" id="KW-0169">Cobalamin biosynthesis</keyword>
<dbReference type="PANTHER" id="PTHR34848">
    <property type="match status" value="1"/>
</dbReference>
<dbReference type="Gene3D" id="3.40.50.300">
    <property type="entry name" value="P-loop containing nucleotide triphosphate hydrolases"/>
    <property type="match status" value="1"/>
</dbReference>
<dbReference type="GO" id="GO:0005525">
    <property type="term" value="F:GTP binding"/>
    <property type="evidence" value="ECO:0007669"/>
    <property type="project" value="UniProtKB-KW"/>
</dbReference>
<evidence type="ECO:0000256" key="12">
    <source>
        <dbReference type="ARBA" id="ARBA00022741"/>
    </source>
</evidence>
<evidence type="ECO:0000256" key="13">
    <source>
        <dbReference type="ARBA" id="ARBA00022777"/>
    </source>
</evidence>
<dbReference type="GO" id="GO:0005524">
    <property type="term" value="F:ATP binding"/>
    <property type="evidence" value="ECO:0007669"/>
    <property type="project" value="UniProtKB-KW"/>
</dbReference>
<evidence type="ECO:0000256" key="10">
    <source>
        <dbReference type="ARBA" id="ARBA00022573"/>
    </source>
</evidence>
<dbReference type="Pfam" id="PF02283">
    <property type="entry name" value="CobU"/>
    <property type="match status" value="1"/>
</dbReference>
<evidence type="ECO:0000256" key="7">
    <source>
        <dbReference type="ARBA" id="ARBA00007490"/>
    </source>
</evidence>
<comment type="similarity">
    <text evidence="7">Belongs to the CobU/CobP family.</text>
</comment>
<evidence type="ECO:0000256" key="6">
    <source>
        <dbReference type="ARBA" id="ARBA00005159"/>
    </source>
</evidence>
<evidence type="ECO:0000256" key="11">
    <source>
        <dbReference type="ARBA" id="ARBA00022679"/>
    </source>
</evidence>
<evidence type="ECO:0000256" key="4">
    <source>
        <dbReference type="ARBA" id="ARBA00003889"/>
    </source>
</evidence>
<feature type="active site" description="GMP-histidine intermediate" evidence="18">
    <location>
        <position position="51"/>
    </location>
</feature>
<sequence>MIILVVGGSKSGKSMLGQRLAKKLESKDSNLYYIATMKPYDKEDIKRINNHLIERDGWGFKTIEQGRNIEEVAAKVKKGDTLLLDSVTSIVTNEMFIEEQFIMNVSEKIFDGIKKLSSKDINLVIVTDYLFSDSIVYDDYTEAFRREIGKININLAKISDIVIECCFNNNIIHKGKRYVGDLI</sequence>
<evidence type="ECO:0000256" key="2">
    <source>
        <dbReference type="ARBA" id="ARBA00000711"/>
    </source>
</evidence>
<dbReference type="RefSeq" id="WP_008677191.1">
    <property type="nucleotide sequence ID" value="NZ_CABKOG010000003.1"/>
</dbReference>
<reference evidence="20" key="1">
    <citation type="submission" date="2022-05" db="EMBL/GenBank/DDBJ databases">
        <title>Draft genome sequence of Clostridium tertium strain CP3 isolated from Peru.</title>
        <authorList>
            <person name="Hurtado R."/>
            <person name="Lima L."/>
            <person name="Sousa T."/>
            <person name="Jaiswal A.K."/>
            <person name="Tiwari S."/>
            <person name="Maturrano L."/>
            <person name="Brenig B."/>
            <person name="Azevedo V."/>
        </authorList>
    </citation>
    <scope>NUCLEOTIDE SEQUENCE</scope>
    <source>
        <strain evidence="20">CP3</strain>
    </source>
</reference>
<keyword evidence="14" id="KW-0067">ATP-binding</keyword>
<dbReference type="InterPro" id="IPR003203">
    <property type="entry name" value="CobU/CobP"/>
</dbReference>
<dbReference type="PANTHER" id="PTHR34848:SF1">
    <property type="entry name" value="BIFUNCTIONAL ADENOSYLCOBALAMIN BIOSYNTHESIS PROTEIN COBU"/>
    <property type="match status" value="1"/>
</dbReference>
<dbReference type="PIRSF" id="PIRSF006135">
    <property type="entry name" value="CobU"/>
    <property type="match status" value="1"/>
</dbReference>
<evidence type="ECO:0000256" key="8">
    <source>
        <dbReference type="ARBA" id="ARBA00012016"/>
    </source>
</evidence>
<comment type="catalytic activity">
    <reaction evidence="3">
        <text>adenosylcob(III)inamide + GTP = adenosylcob(III)inamide phosphate + GDP + H(+)</text>
        <dbReference type="Rhea" id="RHEA:15765"/>
        <dbReference type="ChEBI" id="CHEBI:2480"/>
        <dbReference type="ChEBI" id="CHEBI:15378"/>
        <dbReference type="ChEBI" id="CHEBI:37565"/>
        <dbReference type="ChEBI" id="CHEBI:58189"/>
        <dbReference type="ChEBI" id="CHEBI:58502"/>
        <dbReference type="EC" id="2.7.1.156"/>
    </reaction>
</comment>
<protein>
    <recommendedName>
        <fullName evidence="16">Adenosylcobinamide kinase</fullName>
        <ecNumber evidence="8">2.7.1.156</ecNumber>
        <ecNumber evidence="9">2.7.7.62</ecNumber>
    </recommendedName>
    <alternativeName>
        <fullName evidence="17">Adenosylcobinamide-phosphate guanylyltransferase</fullName>
    </alternativeName>
</protein>
<keyword evidence="12 19" id="KW-0547">Nucleotide-binding</keyword>
<comment type="catalytic activity">
    <reaction evidence="1">
        <text>adenosylcob(III)inamide + ATP = adenosylcob(III)inamide phosphate + ADP + H(+)</text>
        <dbReference type="Rhea" id="RHEA:15769"/>
        <dbReference type="ChEBI" id="CHEBI:2480"/>
        <dbReference type="ChEBI" id="CHEBI:15378"/>
        <dbReference type="ChEBI" id="CHEBI:30616"/>
        <dbReference type="ChEBI" id="CHEBI:58502"/>
        <dbReference type="ChEBI" id="CHEBI:456216"/>
        <dbReference type="EC" id="2.7.1.156"/>
    </reaction>
</comment>
<comment type="pathway">
    <text evidence="5">Cofactor biosynthesis; adenosylcobalamin biosynthesis; adenosylcobalamin from cob(II)yrinate a,c-diamide: step 6/7.</text>
</comment>
<dbReference type="EMBL" id="JAMRYU010000015">
    <property type="protein sequence ID" value="MDC4241440.1"/>
    <property type="molecule type" value="Genomic_DNA"/>
</dbReference>
<keyword evidence="20" id="KW-0548">Nucleotidyltransferase</keyword>
<comment type="function">
    <text evidence="4">Catalyzes ATP-dependent phosphorylation of adenosylcobinamide and addition of GMP to adenosylcobinamide phosphate.</text>
</comment>
<evidence type="ECO:0000313" key="21">
    <source>
        <dbReference type="Proteomes" id="UP001141183"/>
    </source>
</evidence>
<dbReference type="AlphaFoldDB" id="A0A9X3XLA3"/>
<dbReference type="SUPFAM" id="SSF52540">
    <property type="entry name" value="P-loop containing nucleoside triphosphate hydrolases"/>
    <property type="match status" value="1"/>
</dbReference>
<dbReference type="InterPro" id="IPR027417">
    <property type="entry name" value="P-loop_NTPase"/>
</dbReference>
<evidence type="ECO:0000256" key="15">
    <source>
        <dbReference type="ARBA" id="ARBA00023134"/>
    </source>
</evidence>
<accession>A0A9X3XLA3</accession>
<comment type="caution">
    <text evidence="20">The sequence shown here is derived from an EMBL/GenBank/DDBJ whole genome shotgun (WGS) entry which is preliminary data.</text>
</comment>
<proteinExistence type="inferred from homology"/>
<dbReference type="GO" id="GO:0008820">
    <property type="term" value="F:cobinamide phosphate guanylyltransferase activity"/>
    <property type="evidence" value="ECO:0007669"/>
    <property type="project" value="UniProtKB-EC"/>
</dbReference>
<keyword evidence="13 20" id="KW-0418">Kinase</keyword>
<feature type="binding site" evidence="19">
    <location>
        <position position="64"/>
    </location>
    <ligand>
        <name>GTP</name>
        <dbReference type="ChEBI" id="CHEBI:37565"/>
    </ligand>
</feature>
<gene>
    <name evidence="20" type="ORF">NE398_14880</name>
</gene>
<dbReference type="GO" id="GO:0009236">
    <property type="term" value="P:cobalamin biosynthetic process"/>
    <property type="evidence" value="ECO:0007669"/>
    <property type="project" value="UniProtKB-KW"/>
</dbReference>
<organism evidence="20 21">
    <name type="scientific">Clostridium tertium</name>
    <dbReference type="NCBI Taxonomy" id="1559"/>
    <lineage>
        <taxon>Bacteria</taxon>
        <taxon>Bacillati</taxon>
        <taxon>Bacillota</taxon>
        <taxon>Clostridia</taxon>
        <taxon>Eubacteriales</taxon>
        <taxon>Clostridiaceae</taxon>
        <taxon>Clostridium</taxon>
    </lineage>
</organism>
<dbReference type="GO" id="GO:0043752">
    <property type="term" value="F:adenosylcobinamide kinase activity"/>
    <property type="evidence" value="ECO:0007669"/>
    <property type="project" value="UniProtKB-EC"/>
</dbReference>
<comment type="catalytic activity">
    <reaction evidence="2">
        <text>adenosylcob(III)inamide phosphate + GTP + H(+) = adenosylcob(III)inamide-GDP + diphosphate</text>
        <dbReference type="Rhea" id="RHEA:22712"/>
        <dbReference type="ChEBI" id="CHEBI:15378"/>
        <dbReference type="ChEBI" id="CHEBI:33019"/>
        <dbReference type="ChEBI" id="CHEBI:37565"/>
        <dbReference type="ChEBI" id="CHEBI:58502"/>
        <dbReference type="ChEBI" id="CHEBI:60487"/>
        <dbReference type="EC" id="2.7.7.62"/>
    </reaction>
</comment>
<evidence type="ECO:0000256" key="18">
    <source>
        <dbReference type="PIRSR" id="PIRSR006135-1"/>
    </source>
</evidence>
<evidence type="ECO:0000256" key="1">
    <source>
        <dbReference type="ARBA" id="ARBA00000312"/>
    </source>
</evidence>
<evidence type="ECO:0000256" key="14">
    <source>
        <dbReference type="ARBA" id="ARBA00022840"/>
    </source>
</evidence>
<evidence type="ECO:0000313" key="20">
    <source>
        <dbReference type="EMBL" id="MDC4241440.1"/>
    </source>
</evidence>
<evidence type="ECO:0000256" key="9">
    <source>
        <dbReference type="ARBA" id="ARBA00012523"/>
    </source>
</evidence>
<feature type="binding site" evidence="19">
    <location>
        <position position="85"/>
    </location>
    <ligand>
        <name>GTP</name>
        <dbReference type="ChEBI" id="CHEBI:37565"/>
    </ligand>
</feature>
<keyword evidence="15 19" id="KW-0342">GTP-binding</keyword>
<keyword evidence="11" id="KW-0808">Transferase</keyword>
<evidence type="ECO:0000256" key="16">
    <source>
        <dbReference type="ARBA" id="ARBA00029570"/>
    </source>
</evidence>
<evidence type="ECO:0000256" key="3">
    <source>
        <dbReference type="ARBA" id="ARBA00001522"/>
    </source>
</evidence>
<dbReference type="EC" id="2.7.7.62" evidence="9"/>
<name>A0A9X3XLA3_9CLOT</name>
<dbReference type="Proteomes" id="UP001141183">
    <property type="component" value="Unassembled WGS sequence"/>
</dbReference>